<sequence>MSPKKIKLNNFNIRSNYLNATSNQSSKDRSKLFNKIFVNSTKRKSDDSHFLKPVSPIKVPNFQEKKRRPIKCLQKDSFPNTLKRKSFDKQTEKNHSDFHISSIRKLLPKLNNYMIGELHYDVISSDNVKIKKMQEYEENNSNNFLARDVDLCVSNLQISNSKELVENDNIVEEPSTSQMSCKNTLSSCYTTRNQEISPSKTNNYNNDECAEKFVTNIVEGDENKVGNREGSIIEVLSPVKINNVPCLFNIESVNNDGNNIKCEENINLYMSREKYSKISDINSINFEISQFEKINEYENNSQKSNVENDMSYYDNNEDHINFDWKSNGKVKNDIIFKSSQFHCTNKDIVPETQFSQYTNQYFPSPAKNMRCFFDPPTQIFNENQNQLATNLKNHHIFGSRKRGRPNNRLKVTPHGKWSWLHDSFTDYLNKNYCEIQRQMHDMIVNINLLKFEISLVASFPIWGVVFFKQCKYNIEENIAVICSTLNISNIKMDREYIFKIHPQYNFVVYSPYEKVIINPVMNVL</sequence>
<protein>
    <submittedName>
        <fullName evidence="1 3">Uncharacterized protein</fullName>
    </submittedName>
</protein>
<dbReference type="GeneID" id="36379527"/>
<keyword evidence="2" id="KW-1185">Reference proteome</keyword>
<evidence type="ECO:0000313" key="1">
    <source>
        <dbReference type="EMBL" id="CEF67162.1"/>
    </source>
</evidence>
<dbReference type="CTD" id="36379527"/>
<evidence type="ECO:0000313" key="4">
    <source>
        <dbReference type="WormBase" id="SRAE_2000182700"/>
    </source>
</evidence>
<dbReference type="WormBase" id="SRAE_2000182700">
    <property type="protein sequence ID" value="SRP02135"/>
    <property type="gene ID" value="WBGene00262033"/>
</dbReference>
<dbReference type="EMBL" id="LN609529">
    <property type="protein sequence ID" value="CEF67162.1"/>
    <property type="molecule type" value="Genomic_DNA"/>
</dbReference>
<dbReference type="WBParaSite" id="SRAE_2000182700.1">
    <property type="protein sequence ID" value="SRAE_2000182700.1"/>
    <property type="gene ID" value="WBGene00262033"/>
</dbReference>
<proteinExistence type="predicted"/>
<dbReference type="Proteomes" id="UP000035682">
    <property type="component" value="Unplaced"/>
</dbReference>
<evidence type="ECO:0000313" key="2">
    <source>
        <dbReference type="Proteomes" id="UP000035682"/>
    </source>
</evidence>
<gene>
    <name evidence="1 3 4" type="ORF">SRAE_2000182700</name>
</gene>
<reference evidence="3" key="2">
    <citation type="submission" date="2020-12" db="UniProtKB">
        <authorList>
            <consortium name="WormBaseParasite"/>
        </authorList>
    </citation>
    <scope>IDENTIFICATION</scope>
</reference>
<accession>A0A090LBP5</accession>
<evidence type="ECO:0000313" key="3">
    <source>
        <dbReference type="WBParaSite" id="SRAE_2000182700.1"/>
    </source>
</evidence>
<dbReference type="RefSeq" id="XP_024506362.1">
    <property type="nucleotide sequence ID" value="XM_024652824.1"/>
</dbReference>
<name>A0A090LBP5_STRRB</name>
<reference evidence="1 2" key="1">
    <citation type="submission" date="2014-09" db="EMBL/GenBank/DDBJ databases">
        <authorList>
            <person name="Martin A.A."/>
        </authorList>
    </citation>
    <scope>NUCLEOTIDE SEQUENCE</scope>
    <source>
        <strain evidence="2">ED321</strain>
        <strain evidence="1">ED321 Heterogonic</strain>
    </source>
</reference>
<dbReference type="AlphaFoldDB" id="A0A090LBP5"/>
<organism evidence="1">
    <name type="scientific">Strongyloides ratti</name>
    <name type="common">Parasitic roundworm</name>
    <dbReference type="NCBI Taxonomy" id="34506"/>
    <lineage>
        <taxon>Eukaryota</taxon>
        <taxon>Metazoa</taxon>
        <taxon>Ecdysozoa</taxon>
        <taxon>Nematoda</taxon>
        <taxon>Chromadorea</taxon>
        <taxon>Rhabditida</taxon>
        <taxon>Tylenchina</taxon>
        <taxon>Panagrolaimomorpha</taxon>
        <taxon>Strongyloidoidea</taxon>
        <taxon>Strongyloididae</taxon>
        <taxon>Strongyloides</taxon>
    </lineage>
</organism>